<dbReference type="AlphaFoldDB" id="S0NXP3"/>
<dbReference type="PATRIC" id="fig|1139996.3.peg.2357"/>
<feature type="binding site" evidence="6">
    <location>
        <position position="321"/>
    </location>
    <ligand>
        <name>FAD</name>
        <dbReference type="ChEBI" id="CHEBI:57692"/>
    </ligand>
</feature>
<dbReference type="InterPro" id="IPR022890">
    <property type="entry name" value="Fd--NADP_Rdtase_type_2"/>
</dbReference>
<keyword evidence="9" id="KW-1185">Reference proteome</keyword>
<evidence type="ECO:0000256" key="3">
    <source>
        <dbReference type="ARBA" id="ARBA00022827"/>
    </source>
</evidence>
<evidence type="ECO:0000256" key="6">
    <source>
        <dbReference type="HAMAP-Rule" id="MF_01685"/>
    </source>
</evidence>
<dbReference type="Pfam" id="PF07992">
    <property type="entry name" value="Pyr_redox_2"/>
    <property type="match status" value="1"/>
</dbReference>
<dbReference type="EMBL" id="AHYT01000012">
    <property type="protein sequence ID" value="EOT25932.1"/>
    <property type="molecule type" value="Genomic_DNA"/>
</dbReference>
<comment type="caution">
    <text evidence="6">Lacks conserved residue(s) required for the propagation of feature annotation.</text>
</comment>
<dbReference type="PANTHER" id="PTHR48105">
    <property type="entry name" value="THIOREDOXIN REDUCTASE 1-RELATED-RELATED"/>
    <property type="match status" value="1"/>
</dbReference>
<dbReference type="GO" id="GO:0050661">
    <property type="term" value="F:NADP binding"/>
    <property type="evidence" value="ECO:0007669"/>
    <property type="project" value="UniProtKB-UniRule"/>
</dbReference>
<dbReference type="STRING" id="41997.RV16_GL000052"/>
<dbReference type="Gene3D" id="3.50.50.60">
    <property type="entry name" value="FAD/NAD(P)-binding domain"/>
    <property type="match status" value="2"/>
</dbReference>
<keyword evidence="3 6" id="KW-0274">FAD</keyword>
<evidence type="ECO:0000256" key="1">
    <source>
        <dbReference type="ARBA" id="ARBA00011738"/>
    </source>
</evidence>
<dbReference type="RefSeq" id="WP_016176155.1">
    <property type="nucleotide sequence ID" value="NZ_KE136391.1"/>
</dbReference>
<sequence>MTQAIVDVIIIGGGPAGLYAAFYAGLRDLTVTVLEAQDELGGKINFYPEKFVWDVGALPATRGIDVRTNLIQQAQTFQANFYTSSKAVEITKEDNIFYVEDEQGRIHPGRTVLFAIGGGIVSPKKLTVPIDIAVQDHVYYAFPDYRILKDTHMIVSGGGDGAVDYANECLKFTDTVSIIYRGDKLKAHEASITSFKENGGKVILASDIRAIRQSPDKRMELLLDDHTTLTADHLLVQHGHDRDSSFLDKLAFEFNREQDFYLACEEPTITNVPGCFAAGDIQFSKGKVYLLAGAFQEAALSVNQIKQYLDPESFGHGMVSSHNEKFDDFNQTLIEQMDDAN</sequence>
<dbReference type="PRINTS" id="PR00368">
    <property type="entry name" value="FADPNR"/>
</dbReference>
<evidence type="ECO:0000256" key="2">
    <source>
        <dbReference type="ARBA" id="ARBA00022630"/>
    </source>
</evidence>
<reference evidence="8 9" key="1">
    <citation type="submission" date="2013-03" db="EMBL/GenBank/DDBJ databases">
        <title>The Genome Sequence of Enterococcus saccharolyticus ATCC_43076 (Illumina only assembly).</title>
        <authorList>
            <consortium name="The Broad Institute Genomics Platform"/>
            <consortium name="The Broad Institute Genome Sequencing Center for Infectious Disease"/>
            <person name="Earl A."/>
            <person name="Russ C."/>
            <person name="Gilmore M."/>
            <person name="Surin D."/>
            <person name="Walker B."/>
            <person name="Young S."/>
            <person name="Zeng Q."/>
            <person name="Gargeya S."/>
            <person name="Fitzgerald M."/>
            <person name="Haas B."/>
            <person name="Abouelleil A."/>
            <person name="Allen A.W."/>
            <person name="Alvarado L."/>
            <person name="Arachchi H.M."/>
            <person name="Berlin A.M."/>
            <person name="Chapman S.B."/>
            <person name="Gainer-Dewar J."/>
            <person name="Goldberg J."/>
            <person name="Griggs A."/>
            <person name="Gujja S."/>
            <person name="Hansen M."/>
            <person name="Howarth C."/>
            <person name="Imamovic A."/>
            <person name="Ireland A."/>
            <person name="Larimer J."/>
            <person name="McCowan C."/>
            <person name="Murphy C."/>
            <person name="Pearson M."/>
            <person name="Poon T.W."/>
            <person name="Priest M."/>
            <person name="Roberts A."/>
            <person name="Saif S."/>
            <person name="Shea T."/>
            <person name="Sisk P."/>
            <person name="Sykes S."/>
            <person name="Wortman J."/>
            <person name="Nusbaum C."/>
            <person name="Birren B."/>
        </authorList>
    </citation>
    <scope>NUCLEOTIDE SEQUENCE [LARGE SCALE GENOMIC DNA]</scope>
    <source>
        <strain evidence="8 9">ATCC 43076</strain>
    </source>
</reference>
<comment type="subunit">
    <text evidence="1 6">Homodimer.</text>
</comment>
<dbReference type="Proteomes" id="UP000014136">
    <property type="component" value="Unassembled WGS sequence"/>
</dbReference>
<gene>
    <name evidence="8" type="ORF">OMQ_02402</name>
</gene>
<evidence type="ECO:0000256" key="4">
    <source>
        <dbReference type="ARBA" id="ARBA00022857"/>
    </source>
</evidence>
<keyword evidence="5 6" id="KW-0560">Oxidoreductase</keyword>
<dbReference type="GO" id="GO:0050660">
    <property type="term" value="F:flavin adenine dinucleotide binding"/>
    <property type="evidence" value="ECO:0007669"/>
    <property type="project" value="UniProtKB-UniRule"/>
</dbReference>
<evidence type="ECO:0000259" key="7">
    <source>
        <dbReference type="Pfam" id="PF07992"/>
    </source>
</evidence>
<name>S0NXP3_9ENTE</name>
<keyword evidence="4 6" id="KW-0521">NADP</keyword>
<feature type="domain" description="FAD/NAD(P)-binding" evidence="7">
    <location>
        <begin position="7"/>
        <end position="297"/>
    </location>
</feature>
<dbReference type="SUPFAM" id="SSF51905">
    <property type="entry name" value="FAD/NAD(P)-binding domain"/>
    <property type="match status" value="1"/>
</dbReference>
<comment type="cofactor">
    <cofactor evidence="6">
        <name>FAD</name>
        <dbReference type="ChEBI" id="CHEBI:57692"/>
    </cofactor>
    <text evidence="6">Binds 1 FAD per subunit.</text>
</comment>
<dbReference type="eggNOG" id="COG0492">
    <property type="taxonomic scope" value="Bacteria"/>
</dbReference>
<evidence type="ECO:0000256" key="5">
    <source>
        <dbReference type="ARBA" id="ARBA00023002"/>
    </source>
</evidence>
<dbReference type="GO" id="GO:0004324">
    <property type="term" value="F:ferredoxin-NADP+ reductase activity"/>
    <property type="evidence" value="ECO:0007669"/>
    <property type="project" value="UniProtKB-UniRule"/>
</dbReference>
<evidence type="ECO:0000313" key="9">
    <source>
        <dbReference type="Proteomes" id="UP000014136"/>
    </source>
</evidence>
<dbReference type="InterPro" id="IPR036188">
    <property type="entry name" value="FAD/NAD-bd_sf"/>
</dbReference>
<organism evidence="8 9">
    <name type="scientific">Enterococcus saccharolyticus subsp. saccharolyticus ATCC 43076</name>
    <dbReference type="NCBI Taxonomy" id="1139996"/>
    <lineage>
        <taxon>Bacteria</taxon>
        <taxon>Bacillati</taxon>
        <taxon>Bacillota</taxon>
        <taxon>Bacilli</taxon>
        <taxon>Lactobacillales</taxon>
        <taxon>Enterococcaceae</taxon>
        <taxon>Enterococcus</taxon>
    </lineage>
</organism>
<dbReference type="InterPro" id="IPR023753">
    <property type="entry name" value="FAD/NAD-binding_dom"/>
</dbReference>
<dbReference type="InterPro" id="IPR050097">
    <property type="entry name" value="Ferredoxin-NADP_redctase_2"/>
</dbReference>
<dbReference type="EC" id="1.18.1.2" evidence="6"/>
<protein>
    <recommendedName>
        <fullName evidence="6">Ferredoxin--NADP reductase</fullName>
        <shortName evidence="6">FNR</shortName>
        <shortName evidence="6">Fd-NADP(+) reductase</shortName>
        <ecNumber evidence="6">1.18.1.2</ecNumber>
    </recommendedName>
</protein>
<comment type="similarity">
    <text evidence="6">Belongs to the ferredoxin--NADP reductase type 2 family.</text>
</comment>
<dbReference type="HAMAP" id="MF_01685">
    <property type="entry name" value="FENR2"/>
    <property type="match status" value="1"/>
</dbReference>
<comment type="catalytic activity">
    <reaction evidence="6">
        <text>2 reduced [2Fe-2S]-[ferredoxin] + NADP(+) + H(+) = 2 oxidized [2Fe-2S]-[ferredoxin] + NADPH</text>
        <dbReference type="Rhea" id="RHEA:20125"/>
        <dbReference type="Rhea" id="RHEA-COMP:10000"/>
        <dbReference type="Rhea" id="RHEA-COMP:10001"/>
        <dbReference type="ChEBI" id="CHEBI:15378"/>
        <dbReference type="ChEBI" id="CHEBI:33737"/>
        <dbReference type="ChEBI" id="CHEBI:33738"/>
        <dbReference type="ChEBI" id="CHEBI:57783"/>
        <dbReference type="ChEBI" id="CHEBI:58349"/>
        <dbReference type="EC" id="1.18.1.2"/>
    </reaction>
</comment>
<feature type="binding site" evidence="6">
    <location>
        <position position="87"/>
    </location>
    <ligand>
        <name>FAD</name>
        <dbReference type="ChEBI" id="CHEBI:57692"/>
    </ligand>
</feature>
<proteinExistence type="inferred from homology"/>
<dbReference type="HOGENOM" id="CLU_031864_5_5_9"/>
<evidence type="ECO:0000313" key="8">
    <source>
        <dbReference type="EMBL" id="EOT25932.1"/>
    </source>
</evidence>
<feature type="binding site" evidence="6">
    <location>
        <position position="47"/>
    </location>
    <ligand>
        <name>FAD</name>
        <dbReference type="ChEBI" id="CHEBI:57692"/>
    </ligand>
</feature>
<comment type="caution">
    <text evidence="8">The sequence shown here is derived from an EMBL/GenBank/DDBJ whole genome shotgun (WGS) entry which is preliminary data.</text>
</comment>
<feature type="binding site" evidence="6">
    <location>
        <position position="280"/>
    </location>
    <ligand>
        <name>FAD</name>
        <dbReference type="ChEBI" id="CHEBI:57692"/>
    </ligand>
</feature>
<dbReference type="PRINTS" id="PR00469">
    <property type="entry name" value="PNDRDTASEII"/>
</dbReference>
<feature type="binding site" evidence="6">
    <location>
        <position position="35"/>
    </location>
    <ligand>
        <name>FAD</name>
        <dbReference type="ChEBI" id="CHEBI:57692"/>
    </ligand>
</feature>
<keyword evidence="2 6" id="KW-0285">Flavoprotein</keyword>
<accession>S0NXP3</accession>
<feature type="binding site" evidence="6">
    <location>
        <position position="43"/>
    </location>
    <ligand>
        <name>FAD</name>
        <dbReference type="ChEBI" id="CHEBI:57692"/>
    </ligand>
</feature>